<organism evidence="1 2">
    <name type="scientific">Vermiconidia calcicola</name>
    <dbReference type="NCBI Taxonomy" id="1690605"/>
    <lineage>
        <taxon>Eukaryota</taxon>
        <taxon>Fungi</taxon>
        <taxon>Dikarya</taxon>
        <taxon>Ascomycota</taxon>
        <taxon>Pezizomycotina</taxon>
        <taxon>Dothideomycetes</taxon>
        <taxon>Dothideomycetidae</taxon>
        <taxon>Mycosphaerellales</taxon>
        <taxon>Extremaceae</taxon>
        <taxon>Vermiconidia</taxon>
    </lineage>
</organism>
<name>A0ACC3MAL4_9PEZI</name>
<keyword evidence="2" id="KW-1185">Reference proteome</keyword>
<gene>
    <name evidence="1" type="ORF">LTR37_020727</name>
</gene>
<accession>A0ACC3MAL4</accession>
<dbReference type="EMBL" id="JAUTXU010000385">
    <property type="protein sequence ID" value="KAK3681960.1"/>
    <property type="molecule type" value="Genomic_DNA"/>
</dbReference>
<comment type="caution">
    <text evidence="1">The sequence shown here is derived from an EMBL/GenBank/DDBJ whole genome shotgun (WGS) entry which is preliminary data.</text>
</comment>
<reference evidence="1" key="1">
    <citation type="submission" date="2023-07" db="EMBL/GenBank/DDBJ databases">
        <title>Black Yeasts Isolated from many extreme environments.</title>
        <authorList>
            <person name="Coleine C."/>
            <person name="Stajich J.E."/>
            <person name="Selbmann L."/>
        </authorList>
    </citation>
    <scope>NUCLEOTIDE SEQUENCE</scope>
    <source>
        <strain evidence="1">CCFEE 5714</strain>
    </source>
</reference>
<proteinExistence type="predicted"/>
<sequence length="120" mass="13068">MVSHNQTIPYSDLGRINKVFVLQMHVPVQAKKLMSTAASVDAGITSQKLVAARQTSGTKAFTFWKGVVLALGRLRAENSTPPDRSHPSSQMAQSSSLLNRPLTVFWRAVFPGVQLHTLGP</sequence>
<protein>
    <submittedName>
        <fullName evidence="1">Uncharacterized protein</fullName>
    </submittedName>
</protein>
<evidence type="ECO:0000313" key="2">
    <source>
        <dbReference type="Proteomes" id="UP001281147"/>
    </source>
</evidence>
<dbReference type="Proteomes" id="UP001281147">
    <property type="component" value="Unassembled WGS sequence"/>
</dbReference>
<evidence type="ECO:0000313" key="1">
    <source>
        <dbReference type="EMBL" id="KAK3681960.1"/>
    </source>
</evidence>